<keyword evidence="4 6" id="KW-0520">NAD</keyword>
<evidence type="ECO:0000313" key="11">
    <source>
        <dbReference type="Proteomes" id="UP001217089"/>
    </source>
</evidence>
<evidence type="ECO:0000256" key="3">
    <source>
        <dbReference type="ARBA" id="ARBA00022679"/>
    </source>
</evidence>
<protein>
    <recommendedName>
        <fullName evidence="6">Poly [ADP-ribose] polymerase</fullName>
        <shortName evidence="6">PARP</shortName>
        <ecNumber evidence="6">2.4.2.-</ecNumber>
    </recommendedName>
</protein>
<sequence>MSSSESDDSNTESSNNCEEECSSEGTQDSPESLSESTTDTEDELFRVMDKTLGARSKTTVGFTHNDTRRVLTVGKINVRIVKGLISEEQTDVIVNSSNKNLDLSKGRASKALLEAASKSLQSECNSKYPSGIDYGDVAVTGPGDLDCKKVFHGALPKWEGPKQEKVLKEFVINILEECTKRKMKSLAMPALGTGYLSYPADKTAAIVFGCIDEFDGDNDDTSLKDIKIVVFGEDKGTYDAFVAKARQRSLGQRKDRLRSAPPSRQPATNLVNRTSCTSNIGNIQVKVIVGSMAEQIVDVIVNSSSPNLKLDNRPGLSQSLLEVAGQSLQDDCDENYPNGIKPGEVAITDGYNLKCQKVFHGTLPGWYSKRSESLLPEKVMSNFVTKCLEKAERNSFKTIAFPALGTGFLKYPVDITVTKMIKTIGKFEHDCKSNSISEVRIVIYPGSKDWTEIEKEFIDQLSDHKPTGKPTVQPVLAKKIPARGTKEFLEFKYREDLKTPSYWTEFHSGKSIKDWNTRRKGPPFKFVDVDQKTCNYIVGIFKATWGGNTGPVTPAFGLHGFSLQPSGSGHVIKVQRIENIYLFERYQQECQRLFRKAATEGGIQPVEKTKGSSGAVVTTKQMDKSLTSHLYPEINEHYFFHGTKVNRVDVIVSQGLDCRLAMSGRVGCGVYGAERSSKSAAYVDQNSNGESKMFLIRMCLGDVCVSKNNVSYKRPPCKKCGKEICFTHVECYDSVMADGGAFADREFVVYDRYQSYPEYLITYK</sequence>
<dbReference type="InterPro" id="IPR043472">
    <property type="entry name" value="Macro_dom-like"/>
</dbReference>
<reference evidence="10 11" key="1">
    <citation type="submission" date="2022-12" db="EMBL/GenBank/DDBJ databases">
        <title>Chromosome-level genome of Tegillarca granosa.</title>
        <authorList>
            <person name="Kim J."/>
        </authorList>
    </citation>
    <scope>NUCLEOTIDE SEQUENCE [LARGE SCALE GENOMIC DNA]</scope>
    <source>
        <strain evidence="10">Teg-2019</strain>
        <tissue evidence="10">Adductor muscle</tissue>
    </source>
</reference>
<dbReference type="Pfam" id="PF00644">
    <property type="entry name" value="PARP"/>
    <property type="match status" value="1"/>
</dbReference>
<gene>
    <name evidence="10" type="ORF">KUTeg_024827</name>
</gene>
<evidence type="ECO:0000256" key="7">
    <source>
        <dbReference type="SAM" id="MobiDB-lite"/>
    </source>
</evidence>
<evidence type="ECO:0000256" key="2">
    <source>
        <dbReference type="ARBA" id="ARBA00022676"/>
    </source>
</evidence>
<feature type="region of interest" description="Disordered" evidence="7">
    <location>
        <begin position="1"/>
        <end position="41"/>
    </location>
</feature>
<feature type="region of interest" description="Disordered" evidence="7">
    <location>
        <begin position="249"/>
        <end position="270"/>
    </location>
</feature>
<dbReference type="Gene3D" id="3.40.220.10">
    <property type="entry name" value="Leucine Aminopeptidase, subunit E, domain 1"/>
    <property type="match status" value="2"/>
</dbReference>
<comment type="caution">
    <text evidence="10">The sequence shown here is derived from an EMBL/GenBank/DDBJ whole genome shotgun (WGS) entry which is preliminary data.</text>
</comment>
<dbReference type="PROSITE" id="PS51154">
    <property type="entry name" value="MACRO"/>
    <property type="match status" value="2"/>
</dbReference>
<dbReference type="SUPFAM" id="SSF52949">
    <property type="entry name" value="Macro domain-like"/>
    <property type="match status" value="2"/>
</dbReference>
<evidence type="ECO:0000256" key="6">
    <source>
        <dbReference type="RuleBase" id="RU362114"/>
    </source>
</evidence>
<evidence type="ECO:0000256" key="1">
    <source>
        <dbReference type="ARBA" id="ARBA00004123"/>
    </source>
</evidence>
<dbReference type="PANTHER" id="PTHR14453:SF70">
    <property type="entry name" value="PROTEIN MONO-ADP-RIBOSYLTRANSFERASE PARP9"/>
    <property type="match status" value="1"/>
</dbReference>
<proteinExistence type="predicted"/>
<feature type="domain" description="Macro" evidence="9">
    <location>
        <begin position="65"/>
        <end position="249"/>
    </location>
</feature>
<feature type="domain" description="PARP catalytic" evidence="8">
    <location>
        <begin position="511"/>
        <end position="764"/>
    </location>
</feature>
<keyword evidence="3 6" id="KW-0808">Transferase</keyword>
<feature type="compositionally biased region" description="Acidic residues" evidence="7">
    <location>
        <begin position="1"/>
        <end position="10"/>
    </location>
</feature>
<dbReference type="EC" id="2.4.2.-" evidence="6"/>
<name>A0ABQ9DYH4_TEGGR</name>
<evidence type="ECO:0000259" key="8">
    <source>
        <dbReference type="PROSITE" id="PS51059"/>
    </source>
</evidence>
<feature type="domain" description="Macro" evidence="9">
    <location>
        <begin position="272"/>
        <end position="462"/>
    </location>
</feature>
<evidence type="ECO:0000313" key="10">
    <source>
        <dbReference type="EMBL" id="KAJ8298296.1"/>
    </source>
</evidence>
<comment type="subcellular location">
    <subcellularLocation>
        <location evidence="1">Nucleus</location>
    </subcellularLocation>
</comment>
<evidence type="ECO:0000256" key="4">
    <source>
        <dbReference type="ARBA" id="ARBA00023027"/>
    </source>
</evidence>
<dbReference type="SUPFAM" id="SSF56399">
    <property type="entry name" value="ADP-ribosylation"/>
    <property type="match status" value="1"/>
</dbReference>
<dbReference type="Gene3D" id="3.90.228.10">
    <property type="match status" value="1"/>
</dbReference>
<dbReference type="EMBL" id="JARBDR010000923">
    <property type="protein sequence ID" value="KAJ8298296.1"/>
    <property type="molecule type" value="Genomic_DNA"/>
</dbReference>
<evidence type="ECO:0000259" key="9">
    <source>
        <dbReference type="PROSITE" id="PS51154"/>
    </source>
</evidence>
<dbReference type="PROSITE" id="PS51059">
    <property type="entry name" value="PARP_CATALYTIC"/>
    <property type="match status" value="1"/>
</dbReference>
<dbReference type="SMART" id="SM00506">
    <property type="entry name" value="A1pp"/>
    <property type="match status" value="2"/>
</dbReference>
<accession>A0ABQ9DYH4</accession>
<keyword evidence="2 6" id="KW-0328">Glycosyltransferase</keyword>
<keyword evidence="5" id="KW-0539">Nucleus</keyword>
<dbReference type="InterPro" id="IPR052056">
    <property type="entry name" value="Mono-ARTD/PARP"/>
</dbReference>
<dbReference type="InterPro" id="IPR012317">
    <property type="entry name" value="Poly(ADP-ribose)pol_cat_dom"/>
</dbReference>
<dbReference type="InterPro" id="IPR002589">
    <property type="entry name" value="Macro_dom"/>
</dbReference>
<organism evidence="10 11">
    <name type="scientific">Tegillarca granosa</name>
    <name type="common">Malaysian cockle</name>
    <name type="synonym">Anadara granosa</name>
    <dbReference type="NCBI Taxonomy" id="220873"/>
    <lineage>
        <taxon>Eukaryota</taxon>
        <taxon>Metazoa</taxon>
        <taxon>Spiralia</taxon>
        <taxon>Lophotrochozoa</taxon>
        <taxon>Mollusca</taxon>
        <taxon>Bivalvia</taxon>
        <taxon>Autobranchia</taxon>
        <taxon>Pteriomorphia</taxon>
        <taxon>Arcoida</taxon>
        <taxon>Arcoidea</taxon>
        <taxon>Arcidae</taxon>
        <taxon>Tegillarca</taxon>
    </lineage>
</organism>
<feature type="compositionally biased region" description="Polar residues" evidence="7">
    <location>
        <begin position="25"/>
        <end position="37"/>
    </location>
</feature>
<dbReference type="Proteomes" id="UP001217089">
    <property type="component" value="Unassembled WGS sequence"/>
</dbReference>
<evidence type="ECO:0000256" key="5">
    <source>
        <dbReference type="ARBA" id="ARBA00023242"/>
    </source>
</evidence>
<dbReference type="PANTHER" id="PTHR14453">
    <property type="entry name" value="PARP/ZINC FINGER CCCH TYPE DOMAIN CONTAINING PROTEIN"/>
    <property type="match status" value="1"/>
</dbReference>
<dbReference type="Pfam" id="PF01661">
    <property type="entry name" value="Macro"/>
    <property type="match status" value="2"/>
</dbReference>
<keyword evidence="11" id="KW-1185">Reference proteome</keyword>